<evidence type="ECO:0000313" key="2">
    <source>
        <dbReference type="EMBL" id="KIJ97466.1"/>
    </source>
</evidence>
<dbReference type="OrthoDB" id="2997660at2759"/>
<feature type="compositionally biased region" description="Acidic residues" evidence="1">
    <location>
        <begin position="165"/>
        <end position="176"/>
    </location>
</feature>
<gene>
    <name evidence="2" type="ORF">K443DRAFT_681485</name>
</gene>
<evidence type="ECO:0000256" key="1">
    <source>
        <dbReference type="SAM" id="MobiDB-lite"/>
    </source>
</evidence>
<organism evidence="2 3">
    <name type="scientific">Laccaria amethystina LaAM-08-1</name>
    <dbReference type="NCBI Taxonomy" id="1095629"/>
    <lineage>
        <taxon>Eukaryota</taxon>
        <taxon>Fungi</taxon>
        <taxon>Dikarya</taxon>
        <taxon>Basidiomycota</taxon>
        <taxon>Agaricomycotina</taxon>
        <taxon>Agaricomycetes</taxon>
        <taxon>Agaricomycetidae</taxon>
        <taxon>Agaricales</taxon>
        <taxon>Agaricineae</taxon>
        <taxon>Hydnangiaceae</taxon>
        <taxon>Laccaria</taxon>
    </lineage>
</organism>
<evidence type="ECO:0000313" key="3">
    <source>
        <dbReference type="Proteomes" id="UP000054477"/>
    </source>
</evidence>
<feature type="region of interest" description="Disordered" evidence="1">
    <location>
        <begin position="466"/>
        <end position="518"/>
    </location>
</feature>
<reference evidence="3" key="2">
    <citation type="submission" date="2015-01" db="EMBL/GenBank/DDBJ databases">
        <title>Evolutionary Origins and Diversification of the Mycorrhizal Mutualists.</title>
        <authorList>
            <consortium name="DOE Joint Genome Institute"/>
            <consortium name="Mycorrhizal Genomics Consortium"/>
            <person name="Kohler A."/>
            <person name="Kuo A."/>
            <person name="Nagy L.G."/>
            <person name="Floudas D."/>
            <person name="Copeland A."/>
            <person name="Barry K.W."/>
            <person name="Cichocki N."/>
            <person name="Veneault-Fourrey C."/>
            <person name="LaButti K."/>
            <person name="Lindquist E.A."/>
            <person name="Lipzen A."/>
            <person name="Lundell T."/>
            <person name="Morin E."/>
            <person name="Murat C."/>
            <person name="Riley R."/>
            <person name="Ohm R."/>
            <person name="Sun H."/>
            <person name="Tunlid A."/>
            <person name="Henrissat B."/>
            <person name="Grigoriev I.V."/>
            <person name="Hibbett D.S."/>
            <person name="Martin F."/>
        </authorList>
    </citation>
    <scope>NUCLEOTIDE SEQUENCE [LARGE SCALE GENOMIC DNA]</scope>
    <source>
        <strain evidence="3">LaAM-08-1</strain>
    </source>
</reference>
<dbReference type="AlphaFoldDB" id="A0A0C9XIS5"/>
<feature type="region of interest" description="Disordered" evidence="1">
    <location>
        <begin position="120"/>
        <end position="201"/>
    </location>
</feature>
<protein>
    <submittedName>
        <fullName evidence="2">Uncharacterized protein</fullName>
    </submittedName>
</protein>
<reference evidence="2 3" key="1">
    <citation type="submission" date="2014-04" db="EMBL/GenBank/DDBJ databases">
        <authorList>
            <consortium name="DOE Joint Genome Institute"/>
            <person name="Kuo A."/>
            <person name="Kohler A."/>
            <person name="Nagy L.G."/>
            <person name="Floudas D."/>
            <person name="Copeland A."/>
            <person name="Barry K.W."/>
            <person name="Cichocki N."/>
            <person name="Veneault-Fourrey C."/>
            <person name="LaButti K."/>
            <person name="Lindquist E.A."/>
            <person name="Lipzen A."/>
            <person name="Lundell T."/>
            <person name="Morin E."/>
            <person name="Murat C."/>
            <person name="Sun H."/>
            <person name="Tunlid A."/>
            <person name="Henrissat B."/>
            <person name="Grigoriev I.V."/>
            <person name="Hibbett D.S."/>
            <person name="Martin F."/>
            <person name="Nordberg H.P."/>
            <person name="Cantor M.N."/>
            <person name="Hua S.X."/>
        </authorList>
    </citation>
    <scope>NUCLEOTIDE SEQUENCE [LARGE SCALE GENOMIC DNA]</scope>
    <source>
        <strain evidence="2 3">LaAM-08-1</strain>
    </source>
</reference>
<feature type="region of interest" description="Disordered" evidence="1">
    <location>
        <begin position="361"/>
        <end position="414"/>
    </location>
</feature>
<sequence>MSATWSGGGLSVDHPMATTYGPLGRTINPLQPYNPSSYSAFAQLANLPFTLFDSDMPFNARTFQVQGPFGWGLTLSTMVPGALSLAFAGRARSEPPANTNNDMDVDTDRPLTRSQSEYHFDIPMDHPFPTLQDLGLSQQSSQSVPTPSQILTSQPQTNPPPTSDGDAEEGTDEDAEAERTERNRRSPSLAPTELETPEHEDVLKDLQRRGIKVKDFAFLPRQPNVKPAFEIFDQFRGMVEYDYRLGQKPRDKPISGKTLRRLISIGWLKEAEVRETVAQMDLDELEKHDRTLPLHPWKSYSWTDPPTKEQRKLLLELYAISILTSDRYANRAASERAAEAEDEKDRIVTLAALDLKAKEEWEEDGCVGDPPVPKMQPGLDFVPDPAVVRERREQYGKRKKATDELEEEVPRPDGKKRKITRNEEVIRPNAVAGPSNYAPAVPIHVPCKQFPAKKLSGAEFVNRYTGGPPRFGQAAPPLGRQATPLTDGQVTPPATPPPPPFEEDGEAYEGEPRNSLRRVRIRQKKAHALSRTLTYRQI</sequence>
<dbReference type="EMBL" id="KN838692">
    <property type="protein sequence ID" value="KIJ97466.1"/>
    <property type="molecule type" value="Genomic_DNA"/>
</dbReference>
<dbReference type="Proteomes" id="UP000054477">
    <property type="component" value="Unassembled WGS sequence"/>
</dbReference>
<accession>A0A0C9XIS5</accession>
<feature type="compositionally biased region" description="Low complexity" evidence="1">
    <location>
        <begin position="131"/>
        <end position="143"/>
    </location>
</feature>
<dbReference type="HOGENOM" id="CLU_506284_0_0_1"/>
<feature type="compositionally biased region" description="Basic and acidic residues" evidence="1">
    <location>
        <begin position="387"/>
        <end position="396"/>
    </location>
</feature>
<proteinExistence type="predicted"/>
<keyword evidence="3" id="KW-1185">Reference proteome</keyword>
<name>A0A0C9XIS5_9AGAR</name>